<evidence type="ECO:0000313" key="3">
    <source>
        <dbReference type="Proteomes" id="UP000434639"/>
    </source>
</evidence>
<comment type="caution">
    <text evidence="2">The sequence shown here is derived from an EMBL/GenBank/DDBJ whole genome shotgun (WGS) entry which is preliminary data.</text>
</comment>
<proteinExistence type="predicted"/>
<gene>
    <name evidence="2" type="ORF">GKZ89_08045</name>
</gene>
<dbReference type="EMBL" id="WMIB01000005">
    <property type="protein sequence ID" value="MTH53365.1"/>
    <property type="molecule type" value="Genomic_DNA"/>
</dbReference>
<evidence type="ECO:0000313" key="2">
    <source>
        <dbReference type="EMBL" id="MTH53365.1"/>
    </source>
</evidence>
<keyword evidence="3" id="KW-1185">Reference proteome</keyword>
<organism evidence="2 3">
    <name type="scientific">Metabacillus mangrovi</name>
    <dbReference type="NCBI Taxonomy" id="1491830"/>
    <lineage>
        <taxon>Bacteria</taxon>
        <taxon>Bacillati</taxon>
        <taxon>Bacillota</taxon>
        <taxon>Bacilli</taxon>
        <taxon>Bacillales</taxon>
        <taxon>Bacillaceae</taxon>
        <taxon>Metabacillus</taxon>
    </lineage>
</organism>
<protein>
    <submittedName>
        <fullName evidence="2">Uncharacterized protein</fullName>
    </submittedName>
</protein>
<dbReference type="AlphaFoldDB" id="A0A7X2S507"/>
<dbReference type="Proteomes" id="UP000434639">
    <property type="component" value="Unassembled WGS sequence"/>
</dbReference>
<dbReference type="RefSeq" id="WP_155111885.1">
    <property type="nucleotide sequence ID" value="NZ_WMIB01000005.1"/>
</dbReference>
<feature type="region of interest" description="Disordered" evidence="1">
    <location>
        <begin position="30"/>
        <end position="89"/>
    </location>
</feature>
<reference evidence="2 3" key="1">
    <citation type="journal article" date="2017" name="Int. J. Syst. Evol. Microbiol.">
        <title>Bacillus mangrovi sp. nov., isolated from a sediment sample from a mangrove forest.</title>
        <authorList>
            <person name="Gupta V."/>
            <person name="Singh P.K."/>
            <person name="Korpole S."/>
            <person name="Tanuku N.R.S."/>
            <person name="Pinnaka A.K."/>
        </authorList>
    </citation>
    <scope>NUCLEOTIDE SEQUENCE [LARGE SCALE GENOMIC DNA]</scope>
    <source>
        <strain evidence="2 3">KCTC 33872</strain>
    </source>
</reference>
<sequence>MINPFQYVYYLHFIIPAPGEKSAAFVSRDFQQQPEGQSQQLTPGSQQLMPGSQQLTPESQQLTAGSQQLTPESQQLTAGSQQLMPEVSN</sequence>
<name>A0A7X2S507_9BACI</name>
<evidence type="ECO:0000256" key="1">
    <source>
        <dbReference type="SAM" id="MobiDB-lite"/>
    </source>
</evidence>
<accession>A0A7X2S507</accession>